<dbReference type="SUPFAM" id="SSF48264">
    <property type="entry name" value="Cytochrome P450"/>
    <property type="match status" value="1"/>
</dbReference>
<comment type="caution">
    <text evidence="6">The sequence shown here is derived from an EMBL/GenBank/DDBJ whole genome shotgun (WGS) entry which is preliminary data.</text>
</comment>
<dbReference type="GO" id="GO:0004497">
    <property type="term" value="F:monooxygenase activity"/>
    <property type="evidence" value="ECO:0007669"/>
    <property type="project" value="InterPro"/>
</dbReference>
<gene>
    <name evidence="6" type="ORF">VNO80_24466</name>
</gene>
<dbReference type="Proteomes" id="UP001374584">
    <property type="component" value="Unassembled WGS sequence"/>
</dbReference>
<evidence type="ECO:0000256" key="1">
    <source>
        <dbReference type="ARBA" id="ARBA00010617"/>
    </source>
</evidence>
<dbReference type="GO" id="GO:0005506">
    <property type="term" value="F:iron ion binding"/>
    <property type="evidence" value="ECO:0007669"/>
    <property type="project" value="InterPro"/>
</dbReference>
<protein>
    <recommendedName>
        <fullName evidence="8">Allene oxide synthase</fullName>
    </recommendedName>
</protein>
<evidence type="ECO:0000313" key="6">
    <source>
        <dbReference type="EMBL" id="KAK7341534.1"/>
    </source>
</evidence>
<dbReference type="EMBL" id="JAYMYR010000009">
    <property type="protein sequence ID" value="KAK7341534.1"/>
    <property type="molecule type" value="Genomic_DNA"/>
</dbReference>
<dbReference type="FunFam" id="1.10.630.10:FF:000024">
    <property type="entry name" value="Allene oxide synthase, chloroplastic"/>
    <property type="match status" value="1"/>
</dbReference>
<dbReference type="GO" id="GO:0006631">
    <property type="term" value="P:fatty acid metabolic process"/>
    <property type="evidence" value="ECO:0007669"/>
    <property type="project" value="UniProtKB-ARBA"/>
</dbReference>
<dbReference type="GO" id="GO:0020037">
    <property type="term" value="F:heme binding"/>
    <property type="evidence" value="ECO:0007669"/>
    <property type="project" value="InterPro"/>
</dbReference>
<evidence type="ECO:0000256" key="3">
    <source>
        <dbReference type="ARBA" id="ARBA00022723"/>
    </source>
</evidence>
<proteinExistence type="inferred from homology"/>
<dbReference type="GO" id="GO:0016829">
    <property type="term" value="F:lyase activity"/>
    <property type="evidence" value="ECO:0007669"/>
    <property type="project" value="UniProtKB-KW"/>
</dbReference>
<accession>A0AAN9LSY6</accession>
<dbReference type="Pfam" id="PF00067">
    <property type="entry name" value="p450"/>
    <property type="match status" value="1"/>
</dbReference>
<dbReference type="PANTHER" id="PTHR24286:SF337">
    <property type="entry name" value="9_13 HYDROPEROXIDE LYASE"/>
    <property type="match status" value="1"/>
</dbReference>
<dbReference type="AlphaFoldDB" id="A0AAN9LSY6"/>
<keyword evidence="3" id="KW-0479">Metal-binding</keyword>
<dbReference type="CDD" id="cd11071">
    <property type="entry name" value="CYP74"/>
    <property type="match status" value="1"/>
</dbReference>
<name>A0AAN9LSY6_PHACN</name>
<evidence type="ECO:0000256" key="4">
    <source>
        <dbReference type="ARBA" id="ARBA00023004"/>
    </source>
</evidence>
<keyword evidence="5" id="KW-0456">Lyase</keyword>
<evidence type="ECO:0008006" key="8">
    <source>
        <dbReference type="Google" id="ProtNLM"/>
    </source>
</evidence>
<keyword evidence="2" id="KW-0349">Heme</keyword>
<keyword evidence="7" id="KW-1185">Reference proteome</keyword>
<evidence type="ECO:0000256" key="2">
    <source>
        <dbReference type="ARBA" id="ARBA00022617"/>
    </source>
</evidence>
<evidence type="ECO:0000256" key="5">
    <source>
        <dbReference type="ARBA" id="ARBA00023239"/>
    </source>
</evidence>
<comment type="similarity">
    <text evidence="1">Belongs to the cytochrome P450 family.</text>
</comment>
<dbReference type="GO" id="GO:0016125">
    <property type="term" value="P:sterol metabolic process"/>
    <property type="evidence" value="ECO:0007669"/>
    <property type="project" value="TreeGrafter"/>
</dbReference>
<dbReference type="InterPro" id="IPR036396">
    <property type="entry name" value="Cyt_P450_sf"/>
</dbReference>
<reference evidence="6 7" key="1">
    <citation type="submission" date="2024-01" db="EMBL/GenBank/DDBJ databases">
        <title>The genomes of 5 underutilized Papilionoideae crops provide insights into root nodulation and disease resistanc.</title>
        <authorList>
            <person name="Jiang F."/>
        </authorList>
    </citation>
    <scope>NUCLEOTIDE SEQUENCE [LARGE SCALE GENOMIC DNA]</scope>
    <source>
        <strain evidence="6">JINMINGXINNONG_FW02</strain>
        <tissue evidence="6">Leaves</tissue>
    </source>
</reference>
<dbReference type="Gene3D" id="1.10.630.10">
    <property type="entry name" value="Cytochrome P450"/>
    <property type="match status" value="1"/>
</dbReference>
<sequence length="507" mass="56949">MRTLLRGCSEHNPPSYTLSTKLQLNQSSMASSDNATKLPFKQIPGSYGLPFFGSMSDRHDYFYHQGRDKFFATRIQKYKSTVIRTNMPPGPFISSNPRVIALLDAVSFPILFDNSKVEKRDVLDGTFMPSTSFFGGYRVCAFQDTTEPSHALIKTFYLNLLASKHASFIPLFRNNLAEHFADLEDKLAGKSSKASFNTSVGSASFNFLFRLLTGQDPTSTVIGSDGPSLVQTWLAAQLAPLATLGLPWIFNYVEDILIRTLPFPAWIVKSSYKKLYAGFASAGSSVLDEAERLGIKRDEACHNLVFTLGFNAQGGFVNQFPILMKWVGLGGEGLHKQLAEEIRRVVKEENGVTLQALDRMTFTKSVVYEAMRIEPAVPFQYAKARKDLVVESHDAAYEIKKGEMIFGYQPFATKDPKIFEKAEEFVADRFVGHDGERLLNHVLWSNGRETEEPTPDNKQCPAKNLVVLLCRLYLVEFFLRYDTFTFDFKLAVLGPQITIKSLLKASY</sequence>
<dbReference type="InterPro" id="IPR001128">
    <property type="entry name" value="Cyt_P450"/>
</dbReference>
<organism evidence="6 7">
    <name type="scientific">Phaseolus coccineus</name>
    <name type="common">Scarlet runner bean</name>
    <name type="synonym">Phaseolus multiflorus</name>
    <dbReference type="NCBI Taxonomy" id="3886"/>
    <lineage>
        <taxon>Eukaryota</taxon>
        <taxon>Viridiplantae</taxon>
        <taxon>Streptophyta</taxon>
        <taxon>Embryophyta</taxon>
        <taxon>Tracheophyta</taxon>
        <taxon>Spermatophyta</taxon>
        <taxon>Magnoliopsida</taxon>
        <taxon>eudicotyledons</taxon>
        <taxon>Gunneridae</taxon>
        <taxon>Pentapetalae</taxon>
        <taxon>rosids</taxon>
        <taxon>fabids</taxon>
        <taxon>Fabales</taxon>
        <taxon>Fabaceae</taxon>
        <taxon>Papilionoideae</taxon>
        <taxon>50 kb inversion clade</taxon>
        <taxon>NPAAA clade</taxon>
        <taxon>indigoferoid/millettioid clade</taxon>
        <taxon>Phaseoleae</taxon>
        <taxon>Phaseolus</taxon>
    </lineage>
</organism>
<evidence type="ECO:0000313" key="7">
    <source>
        <dbReference type="Proteomes" id="UP001374584"/>
    </source>
</evidence>
<dbReference type="GO" id="GO:0016705">
    <property type="term" value="F:oxidoreductase activity, acting on paired donors, with incorporation or reduction of molecular oxygen"/>
    <property type="evidence" value="ECO:0007669"/>
    <property type="project" value="InterPro"/>
</dbReference>
<keyword evidence="4" id="KW-0408">Iron</keyword>
<dbReference type="PANTHER" id="PTHR24286">
    <property type="entry name" value="CYTOCHROME P450 26"/>
    <property type="match status" value="1"/>
</dbReference>